<dbReference type="EMBL" id="KB320971">
    <property type="protein sequence ID" value="ELW51501.1"/>
    <property type="molecule type" value="Genomic_DNA"/>
</dbReference>
<dbReference type="InterPro" id="IPR003599">
    <property type="entry name" value="Ig_sub"/>
</dbReference>
<dbReference type="FunFam" id="2.60.40.10:FF:001230">
    <property type="entry name" value="Immunoglobulin kappa variable 8-16"/>
    <property type="match status" value="1"/>
</dbReference>
<dbReference type="SMART" id="SM00406">
    <property type="entry name" value="IGv"/>
    <property type="match status" value="1"/>
</dbReference>
<dbReference type="PANTHER" id="PTHR23267">
    <property type="entry name" value="IMMUNOGLOBULIN LIGHT CHAIN"/>
    <property type="match status" value="1"/>
</dbReference>
<dbReference type="InterPro" id="IPR050150">
    <property type="entry name" value="IgV_Light_Chain"/>
</dbReference>
<dbReference type="STRING" id="246437.L9JLY1"/>
<evidence type="ECO:0000313" key="3">
    <source>
        <dbReference type="Proteomes" id="UP000011518"/>
    </source>
</evidence>
<dbReference type="InterPro" id="IPR007110">
    <property type="entry name" value="Ig-like_dom"/>
</dbReference>
<organism evidence="2 3">
    <name type="scientific">Tupaia chinensis</name>
    <name type="common">Chinese tree shrew</name>
    <name type="synonym">Tupaia belangeri chinensis</name>
    <dbReference type="NCBI Taxonomy" id="246437"/>
    <lineage>
        <taxon>Eukaryota</taxon>
        <taxon>Metazoa</taxon>
        <taxon>Chordata</taxon>
        <taxon>Craniata</taxon>
        <taxon>Vertebrata</taxon>
        <taxon>Euteleostomi</taxon>
        <taxon>Mammalia</taxon>
        <taxon>Eutheria</taxon>
        <taxon>Euarchontoglires</taxon>
        <taxon>Scandentia</taxon>
        <taxon>Tupaiidae</taxon>
        <taxon>Tupaia</taxon>
    </lineage>
</organism>
<protein>
    <submittedName>
        <fullName evidence="2">Ig kappa chain V19-17</fullName>
    </submittedName>
</protein>
<accession>L9JLY1</accession>
<dbReference type="InParanoid" id="L9JLY1"/>
<reference evidence="3" key="1">
    <citation type="submission" date="2012-07" db="EMBL/GenBank/DDBJ databases">
        <title>Genome of the Chinese tree shrew, a rising model animal genetically related to primates.</title>
        <authorList>
            <person name="Zhang G."/>
            <person name="Fan Y."/>
            <person name="Yao Y."/>
            <person name="Huang Z."/>
        </authorList>
    </citation>
    <scope>NUCLEOTIDE SEQUENCE [LARGE SCALE GENOMIC DNA]</scope>
</reference>
<dbReference type="AlphaFoldDB" id="L9JLY1"/>
<dbReference type="Gene3D" id="2.60.40.10">
    <property type="entry name" value="Immunoglobulins"/>
    <property type="match status" value="1"/>
</dbReference>
<dbReference type="InterPro" id="IPR013106">
    <property type="entry name" value="Ig_V-set"/>
</dbReference>
<dbReference type="SUPFAM" id="SSF48726">
    <property type="entry name" value="Immunoglobulin"/>
    <property type="match status" value="1"/>
</dbReference>
<feature type="domain" description="Ig-like" evidence="1">
    <location>
        <begin position="63"/>
        <end position="156"/>
    </location>
</feature>
<dbReference type="InterPro" id="IPR013783">
    <property type="entry name" value="Ig-like_fold"/>
</dbReference>
<evidence type="ECO:0000259" key="1">
    <source>
        <dbReference type="PROSITE" id="PS50835"/>
    </source>
</evidence>
<keyword evidence="3" id="KW-1185">Reference proteome</keyword>
<dbReference type="PROSITE" id="PS50835">
    <property type="entry name" value="IG_LIKE"/>
    <property type="match status" value="1"/>
</dbReference>
<dbReference type="Proteomes" id="UP000011518">
    <property type="component" value="Unassembled WGS sequence"/>
</dbReference>
<reference evidence="3" key="2">
    <citation type="journal article" date="2013" name="Nat. Commun.">
        <title>Genome of the Chinese tree shrew.</title>
        <authorList>
            <person name="Fan Y."/>
            <person name="Huang Z.Y."/>
            <person name="Cao C.C."/>
            <person name="Chen C.S."/>
            <person name="Chen Y.X."/>
            <person name="Fan D.D."/>
            <person name="He J."/>
            <person name="Hou H.L."/>
            <person name="Hu L."/>
            <person name="Hu X.T."/>
            <person name="Jiang X.T."/>
            <person name="Lai R."/>
            <person name="Lang Y.S."/>
            <person name="Liang B."/>
            <person name="Liao S.G."/>
            <person name="Mu D."/>
            <person name="Ma Y.Y."/>
            <person name="Niu Y.Y."/>
            <person name="Sun X.Q."/>
            <person name="Xia J.Q."/>
            <person name="Xiao J."/>
            <person name="Xiong Z.Q."/>
            <person name="Xu L."/>
            <person name="Yang L."/>
            <person name="Zhang Y."/>
            <person name="Zhao W."/>
            <person name="Zhao X.D."/>
            <person name="Zheng Y.T."/>
            <person name="Zhou J.M."/>
            <person name="Zhu Y.B."/>
            <person name="Zhang G.J."/>
            <person name="Wang J."/>
            <person name="Yao Y.G."/>
        </authorList>
    </citation>
    <scope>NUCLEOTIDE SEQUENCE [LARGE SCALE GENOMIC DNA]</scope>
</reference>
<dbReference type="Pfam" id="PF07686">
    <property type="entry name" value="V-set"/>
    <property type="match status" value="1"/>
</dbReference>
<evidence type="ECO:0000313" key="2">
    <source>
        <dbReference type="EMBL" id="ELW51501.1"/>
    </source>
</evidence>
<name>L9JLY1_TUPCH</name>
<dbReference type="SMART" id="SM00409">
    <property type="entry name" value="IG"/>
    <property type="match status" value="1"/>
</dbReference>
<sequence>MDRGSLLSFWGSCCSGSQSPYLFFRILMSRLLCNSARKESQARPRLNMGVLTQLFYLLLFWHPAASTNTTLTQFPAYLSVSLKESISIICKASQSVSDYVTWYQQKPGQSPKIIIYDADNRYSGVPDRFTGIQSGTEFIFKISSVEAEDTANYYCQQDYSLPPTVLQPLTETILLASWV</sequence>
<dbReference type="InterPro" id="IPR036179">
    <property type="entry name" value="Ig-like_dom_sf"/>
</dbReference>
<proteinExistence type="predicted"/>
<gene>
    <name evidence="2" type="ORF">TREES_T100021650</name>
</gene>